<dbReference type="AlphaFoldDB" id="A0AAN8LEQ4"/>
<dbReference type="PANTHER" id="PTHR43394">
    <property type="entry name" value="ATP-DEPENDENT PERMEASE MDL1, MITOCHONDRIAL"/>
    <property type="match status" value="1"/>
</dbReference>
<sequence>MEEREDALSLRDSCFQGSVNIVLNCIVLGTIFAGGSLIGGSLAASLSCLAKWSEASALGPVFSITPTRPGQQILKNFNLIIPPCKTVAIVGESGGDKSTVPPCLERFYDPSSGGSCGRPGYPDTGPILAERTSHWILSISDLIKNPSILVLDEATSALDAEYKSGWFKRLWTGPPQDAPVLIIAHRLSTIQRADLICVMSNGRIVEG</sequence>
<proteinExistence type="inferred from homology"/>
<dbReference type="GO" id="GO:0005743">
    <property type="term" value="C:mitochondrial inner membrane"/>
    <property type="evidence" value="ECO:0007669"/>
    <property type="project" value="TreeGrafter"/>
</dbReference>
<evidence type="ECO:0000313" key="5">
    <source>
        <dbReference type="EMBL" id="KAK6310832.1"/>
    </source>
</evidence>
<evidence type="ECO:0000256" key="1">
    <source>
        <dbReference type="ARBA" id="ARBA00007577"/>
    </source>
</evidence>
<keyword evidence="2" id="KW-0813">Transport</keyword>
<gene>
    <name evidence="5" type="ORF">J4Q44_G00188870</name>
</gene>
<dbReference type="InterPro" id="IPR027417">
    <property type="entry name" value="P-loop_NTPase"/>
</dbReference>
<dbReference type="EMBL" id="JAGTTL010000016">
    <property type="protein sequence ID" value="KAK6310832.1"/>
    <property type="molecule type" value="Genomic_DNA"/>
</dbReference>
<keyword evidence="3" id="KW-0406">Ion transport</keyword>
<keyword evidence="6" id="KW-1185">Reference proteome</keyword>
<reference evidence="5 6" key="1">
    <citation type="submission" date="2021-04" db="EMBL/GenBank/DDBJ databases">
        <authorList>
            <person name="De Guttry C."/>
            <person name="Zahm M."/>
            <person name="Klopp C."/>
            <person name="Cabau C."/>
            <person name="Louis A."/>
            <person name="Berthelot C."/>
            <person name="Parey E."/>
            <person name="Roest Crollius H."/>
            <person name="Montfort J."/>
            <person name="Robinson-Rechavi M."/>
            <person name="Bucao C."/>
            <person name="Bouchez O."/>
            <person name="Gislard M."/>
            <person name="Lluch J."/>
            <person name="Milhes M."/>
            <person name="Lampietro C."/>
            <person name="Lopez Roques C."/>
            <person name="Donnadieu C."/>
            <person name="Braasch I."/>
            <person name="Desvignes T."/>
            <person name="Postlethwait J."/>
            <person name="Bobe J."/>
            <person name="Wedekind C."/>
            <person name="Guiguen Y."/>
        </authorList>
    </citation>
    <scope>NUCLEOTIDE SEQUENCE [LARGE SCALE GENOMIC DNA]</scope>
    <source>
        <strain evidence="5">Cs_M1</strain>
        <tissue evidence="5">Blood</tissue>
    </source>
</reference>
<dbReference type="PANTHER" id="PTHR43394:SF17">
    <property type="entry name" value="MITOCHONDRIAL POTASSIUM CHANNEL ATP-BINDING SUBUNIT"/>
    <property type="match status" value="1"/>
</dbReference>
<dbReference type="Gene3D" id="3.40.50.300">
    <property type="entry name" value="P-loop containing nucleotide triphosphate hydrolases"/>
    <property type="match status" value="2"/>
</dbReference>
<comment type="caution">
    <text evidence="5">The sequence shown here is derived from an EMBL/GenBank/DDBJ whole genome shotgun (WGS) entry which is preliminary data.</text>
</comment>
<evidence type="ECO:0000256" key="3">
    <source>
        <dbReference type="ARBA" id="ARBA00023065"/>
    </source>
</evidence>
<dbReference type="GO" id="GO:0006811">
    <property type="term" value="P:monoatomic ion transport"/>
    <property type="evidence" value="ECO:0007669"/>
    <property type="project" value="UniProtKB-KW"/>
</dbReference>
<comment type="similarity">
    <text evidence="1">Belongs to the ABC transporter superfamily. ABCB family. Multidrug resistance exporter (TC 3.A.1.201) subfamily.</text>
</comment>
<evidence type="ECO:0000256" key="2">
    <source>
        <dbReference type="ARBA" id="ARBA00022448"/>
    </source>
</evidence>
<evidence type="ECO:0008006" key="7">
    <source>
        <dbReference type="Google" id="ProtNLM"/>
    </source>
</evidence>
<keyword evidence="4" id="KW-0472">Membrane</keyword>
<dbReference type="GO" id="GO:0090374">
    <property type="term" value="P:oligopeptide export from mitochondrion"/>
    <property type="evidence" value="ECO:0007669"/>
    <property type="project" value="TreeGrafter"/>
</dbReference>
<protein>
    <recommendedName>
        <fullName evidence="7">ABC transporter domain-containing protein</fullName>
    </recommendedName>
</protein>
<evidence type="ECO:0000313" key="6">
    <source>
        <dbReference type="Proteomes" id="UP001356427"/>
    </source>
</evidence>
<name>A0AAN8LEQ4_9TELE</name>
<dbReference type="InterPro" id="IPR039421">
    <property type="entry name" value="Type_1_exporter"/>
</dbReference>
<feature type="transmembrane region" description="Helical" evidence="4">
    <location>
        <begin position="21"/>
        <end position="44"/>
    </location>
</feature>
<keyword evidence="4" id="KW-1133">Transmembrane helix</keyword>
<organism evidence="5 6">
    <name type="scientific">Coregonus suidteri</name>
    <dbReference type="NCBI Taxonomy" id="861788"/>
    <lineage>
        <taxon>Eukaryota</taxon>
        <taxon>Metazoa</taxon>
        <taxon>Chordata</taxon>
        <taxon>Craniata</taxon>
        <taxon>Vertebrata</taxon>
        <taxon>Euteleostomi</taxon>
        <taxon>Actinopterygii</taxon>
        <taxon>Neopterygii</taxon>
        <taxon>Teleostei</taxon>
        <taxon>Protacanthopterygii</taxon>
        <taxon>Salmoniformes</taxon>
        <taxon>Salmonidae</taxon>
        <taxon>Coregoninae</taxon>
        <taxon>Coregonus</taxon>
    </lineage>
</organism>
<dbReference type="SUPFAM" id="SSF52540">
    <property type="entry name" value="P-loop containing nucleoside triphosphate hydrolases"/>
    <property type="match status" value="1"/>
</dbReference>
<dbReference type="Proteomes" id="UP001356427">
    <property type="component" value="Unassembled WGS sequence"/>
</dbReference>
<accession>A0AAN8LEQ4</accession>
<dbReference type="GO" id="GO:0015421">
    <property type="term" value="F:ABC-type oligopeptide transporter activity"/>
    <property type="evidence" value="ECO:0007669"/>
    <property type="project" value="TreeGrafter"/>
</dbReference>
<keyword evidence="4" id="KW-0812">Transmembrane</keyword>
<evidence type="ECO:0000256" key="4">
    <source>
        <dbReference type="SAM" id="Phobius"/>
    </source>
</evidence>